<evidence type="ECO:0000256" key="2">
    <source>
        <dbReference type="ARBA" id="ARBA00001966"/>
    </source>
</evidence>
<protein>
    <submittedName>
        <fullName evidence="12">Nitrate reductase</fullName>
    </submittedName>
</protein>
<dbReference type="GO" id="GO:0042128">
    <property type="term" value="P:nitrate assimilation"/>
    <property type="evidence" value="ECO:0007669"/>
    <property type="project" value="UniProtKB-KW"/>
</dbReference>
<dbReference type="GO" id="GO:0043546">
    <property type="term" value="F:molybdopterin cofactor binding"/>
    <property type="evidence" value="ECO:0007669"/>
    <property type="project" value="InterPro"/>
</dbReference>
<dbReference type="STRING" id="1891675.B1H58_18475"/>
<evidence type="ECO:0000259" key="11">
    <source>
        <dbReference type="PROSITE" id="PS51669"/>
    </source>
</evidence>
<proteinExistence type="inferred from homology"/>
<dbReference type="PANTHER" id="PTHR43105:SF9">
    <property type="entry name" value="NADPH-FE(3+) OXIDOREDUCTASE SUBUNIT ALPHA"/>
    <property type="match status" value="1"/>
</dbReference>
<dbReference type="Gene3D" id="2.40.40.20">
    <property type="match status" value="1"/>
</dbReference>
<comment type="cofactor">
    <cofactor evidence="2">
        <name>[4Fe-4S] cluster</name>
        <dbReference type="ChEBI" id="CHEBI:49883"/>
    </cofactor>
</comment>
<keyword evidence="13" id="KW-1185">Reference proteome</keyword>
<dbReference type="OrthoDB" id="9816402at2"/>
<feature type="domain" description="4Fe-4S Mo/W bis-MGD-type" evidence="11">
    <location>
        <begin position="1"/>
        <end position="53"/>
    </location>
</feature>
<evidence type="ECO:0000256" key="7">
    <source>
        <dbReference type="ARBA" id="ARBA00023002"/>
    </source>
</evidence>
<keyword evidence="5" id="KW-0500">Molybdenum</keyword>
<dbReference type="SUPFAM" id="SSF50692">
    <property type="entry name" value="ADC-like"/>
    <property type="match status" value="1"/>
</dbReference>
<dbReference type="SMART" id="SM00926">
    <property type="entry name" value="Molybdop_Fe4S4"/>
    <property type="match status" value="1"/>
</dbReference>
<evidence type="ECO:0000256" key="3">
    <source>
        <dbReference type="ARBA" id="ARBA00008747"/>
    </source>
</evidence>
<dbReference type="GO" id="GO:1990204">
    <property type="term" value="C:oxidoreductase complex"/>
    <property type="evidence" value="ECO:0007669"/>
    <property type="project" value="UniProtKB-ARBA"/>
</dbReference>
<keyword evidence="10" id="KW-0534">Nitrate assimilation</keyword>
<dbReference type="GO" id="GO:0016020">
    <property type="term" value="C:membrane"/>
    <property type="evidence" value="ECO:0007669"/>
    <property type="project" value="TreeGrafter"/>
</dbReference>
<keyword evidence="4" id="KW-0004">4Fe-4S</keyword>
<evidence type="ECO:0000256" key="1">
    <source>
        <dbReference type="ARBA" id="ARBA00001942"/>
    </source>
</evidence>
<comment type="cofactor">
    <cofactor evidence="1">
        <name>Mo-bis(molybdopterin guanine dinucleotide)</name>
        <dbReference type="ChEBI" id="CHEBI:60539"/>
    </cofactor>
</comment>
<evidence type="ECO:0000256" key="5">
    <source>
        <dbReference type="ARBA" id="ARBA00022505"/>
    </source>
</evidence>
<evidence type="ECO:0000313" key="12">
    <source>
        <dbReference type="EMBL" id="ARJ43837.1"/>
    </source>
</evidence>
<dbReference type="Proteomes" id="UP000192900">
    <property type="component" value="Chromosome"/>
</dbReference>
<dbReference type="InterPro" id="IPR006657">
    <property type="entry name" value="MoPterin_dinucl-bd_dom"/>
</dbReference>
<organism evidence="12 13">
    <name type="scientific">Pantoea alhagi</name>
    <dbReference type="NCBI Taxonomy" id="1891675"/>
    <lineage>
        <taxon>Bacteria</taxon>
        <taxon>Pseudomonadati</taxon>
        <taxon>Pseudomonadota</taxon>
        <taxon>Gammaproteobacteria</taxon>
        <taxon>Enterobacterales</taxon>
        <taxon>Erwiniaceae</taxon>
        <taxon>Pantoea</taxon>
    </lineage>
</organism>
<dbReference type="CDD" id="cd02791">
    <property type="entry name" value="MopB_CT_Nitrate-R-NapA-like"/>
    <property type="match status" value="1"/>
</dbReference>
<evidence type="ECO:0000256" key="10">
    <source>
        <dbReference type="ARBA" id="ARBA00023063"/>
    </source>
</evidence>
<evidence type="ECO:0000256" key="4">
    <source>
        <dbReference type="ARBA" id="ARBA00022485"/>
    </source>
</evidence>
<dbReference type="EMBL" id="CP019706">
    <property type="protein sequence ID" value="ARJ43837.1"/>
    <property type="molecule type" value="Genomic_DNA"/>
</dbReference>
<name>A0A1W6B9U6_9GAMM</name>
<evidence type="ECO:0000256" key="9">
    <source>
        <dbReference type="ARBA" id="ARBA00023014"/>
    </source>
</evidence>
<reference evidence="12 13" key="1">
    <citation type="submission" date="2017-02" db="EMBL/GenBank/DDBJ databases">
        <title>Complete genome sequence of the drought resistance-promoting endophyte Pantoea alhagi LTYR-11Z.</title>
        <authorList>
            <person name="Zhang L."/>
        </authorList>
    </citation>
    <scope>NUCLEOTIDE SEQUENCE [LARGE SCALE GENOMIC DNA]</scope>
    <source>
        <strain evidence="12 13">LTYR-11Z</strain>
    </source>
</reference>
<dbReference type="InterPro" id="IPR009010">
    <property type="entry name" value="Asp_de-COase-like_dom_sf"/>
</dbReference>
<dbReference type="SUPFAM" id="SSF53706">
    <property type="entry name" value="Formate dehydrogenase/DMSO reductase, domains 1-3"/>
    <property type="match status" value="1"/>
</dbReference>
<evidence type="ECO:0000256" key="8">
    <source>
        <dbReference type="ARBA" id="ARBA00023004"/>
    </source>
</evidence>
<keyword evidence="8" id="KW-0408">Iron</keyword>
<keyword evidence="7" id="KW-0560">Oxidoreductase</keyword>
<gene>
    <name evidence="12" type="ORF">B1H58_18475</name>
</gene>
<dbReference type="RefSeq" id="WP_085071883.1">
    <property type="nucleotide sequence ID" value="NZ_CP019706.1"/>
</dbReference>
<dbReference type="InterPro" id="IPR006963">
    <property type="entry name" value="Mopterin_OxRdtase_4Fe-4S_dom"/>
</dbReference>
<keyword evidence="6" id="KW-0479">Metal-binding</keyword>
<dbReference type="InterPro" id="IPR007419">
    <property type="entry name" value="BFD-like_2Fe2S-bd_dom"/>
</dbReference>
<keyword evidence="9" id="KW-0411">Iron-sulfur</keyword>
<dbReference type="PROSITE" id="PS00551">
    <property type="entry name" value="MOLYBDOPTERIN_PROK_1"/>
    <property type="match status" value="1"/>
</dbReference>
<dbReference type="AlphaFoldDB" id="A0A1W6B9U6"/>
<dbReference type="Pfam" id="PF00384">
    <property type="entry name" value="Molybdopterin"/>
    <property type="match status" value="1"/>
</dbReference>
<dbReference type="Gene3D" id="3.40.228.10">
    <property type="entry name" value="Dimethylsulfoxide Reductase, domain 2"/>
    <property type="match status" value="1"/>
</dbReference>
<sequence>MKTTCPYCGVGCGVEIRADAQGWHVSGDLQHPASAGRLCVKGAALAETLIPAGRLLWPLVDGRRVSWQSALDSVAERLQKIIQQHGPDAVAFYASGQLLTEDYYVANKLMKGFIGSGNIDTNSRLCMASAVTGYKRALGADAVPCCYEDFAHAEVIVLAGSNAAWTHPVAYQRLVQAKQQNPALRVVVIDPRRSASCDLADLHLPLAPGSDGALFNGLLHWLAQGGYGDSAMQPHLAQVPETLAAAAGWTSERVAQTCQLPQQDIQAFYRLFAAHQRVLTLWCMGINQSSSGSDKCNAILNAHLFSGKIGQPGSGPFSLTGQPNAMGGREVGGLANQLAAQMDFTPENSDRLKRFWQSDRVATQPGLKAVDLFQAIGRGEVKAVWIMGTNPAVSLPDGNAVAQALQRCELVIVSDVMRATDTSAFADILLPAQAWGEKNGTVTNSERCISRQRAFIPPQGEARPDWWMLAQVAQRLGYGAAFSWQHPAEIFREHAALSGFENHGRRAFDISGLAQLSNNEWDDLQPLQWPVNGDYPQGCARLFTTPRFYHPDGKARLLPVTPAGPRVAVSRSWPLMMNTGRIRDQWHTMTRTGLVPRLLQHYSEPFVALHPDDALRYGIWPDALVRIQSRHGWMLTRAILTEDQTPGTLFVPMHWNQQYCAEGNVDRLVAPWRCEHSGQPESKQTPVRIQPWRSDWQGTLFLRDNVTPAAVNWWCRIPVADGIARFSLAHQGDPRRWLQTMLKPEWTLQQAGDEQAFYHLIAWERGEIQLAFYAAARRPVTDDALIAAAFQQPPASSESRFALLAGRAVLGEARGKTICSCFGVGEQQITAAIRQGALSCAALGQQLKCGTNCGSCLPELKKLIEQHAPQQAEAVSGRSE</sequence>
<accession>A0A1W6B9U6</accession>
<dbReference type="Gene3D" id="2.20.25.90">
    <property type="entry name" value="ADC-like domains"/>
    <property type="match status" value="1"/>
</dbReference>
<dbReference type="InterPro" id="IPR041957">
    <property type="entry name" value="CT_Nitrate-R-NapA-like"/>
</dbReference>
<dbReference type="InterPro" id="IPR050123">
    <property type="entry name" value="Prok_molybdopt-oxidoreductase"/>
</dbReference>
<dbReference type="Pfam" id="PF04879">
    <property type="entry name" value="Molybdop_Fe4S4"/>
    <property type="match status" value="1"/>
</dbReference>
<dbReference type="KEGG" id="palh:B1H58_18475"/>
<dbReference type="InterPro" id="IPR041854">
    <property type="entry name" value="BFD-like_2Fe2S-bd_dom_sf"/>
</dbReference>
<dbReference type="Gene3D" id="1.10.10.1100">
    <property type="entry name" value="BFD-like [2Fe-2S]-binding domain"/>
    <property type="match status" value="1"/>
</dbReference>
<dbReference type="Gene3D" id="3.40.50.740">
    <property type="match status" value="1"/>
</dbReference>
<dbReference type="GO" id="GO:0051539">
    <property type="term" value="F:4 iron, 4 sulfur cluster binding"/>
    <property type="evidence" value="ECO:0007669"/>
    <property type="project" value="UniProtKB-KW"/>
</dbReference>
<evidence type="ECO:0000256" key="6">
    <source>
        <dbReference type="ARBA" id="ARBA00022723"/>
    </source>
</evidence>
<dbReference type="GO" id="GO:0045333">
    <property type="term" value="P:cellular respiration"/>
    <property type="evidence" value="ECO:0007669"/>
    <property type="project" value="UniProtKB-ARBA"/>
</dbReference>
<dbReference type="GO" id="GO:0046872">
    <property type="term" value="F:metal ion binding"/>
    <property type="evidence" value="ECO:0007669"/>
    <property type="project" value="UniProtKB-KW"/>
</dbReference>
<dbReference type="GO" id="GO:0016491">
    <property type="term" value="F:oxidoreductase activity"/>
    <property type="evidence" value="ECO:0007669"/>
    <property type="project" value="UniProtKB-KW"/>
</dbReference>
<dbReference type="InterPro" id="IPR006656">
    <property type="entry name" value="Mopterin_OxRdtase"/>
</dbReference>
<dbReference type="CDD" id="cd02754">
    <property type="entry name" value="MopB_Nitrate-R-NapA-like"/>
    <property type="match status" value="1"/>
</dbReference>
<evidence type="ECO:0000313" key="13">
    <source>
        <dbReference type="Proteomes" id="UP000192900"/>
    </source>
</evidence>
<comment type="similarity">
    <text evidence="3">Belongs to the prokaryotic molybdopterin-containing oxidoreductase family. NasA/NapA/NarB subfamily.</text>
</comment>
<dbReference type="Pfam" id="PF01568">
    <property type="entry name" value="Molydop_binding"/>
    <property type="match status" value="1"/>
</dbReference>
<dbReference type="InterPro" id="IPR027467">
    <property type="entry name" value="MopterinOxRdtase_cofactor_BS"/>
</dbReference>
<dbReference type="PROSITE" id="PS51669">
    <property type="entry name" value="4FE4S_MOW_BIS_MGD"/>
    <property type="match status" value="1"/>
</dbReference>
<dbReference type="PANTHER" id="PTHR43105">
    <property type="entry name" value="RESPIRATORY NITRATE REDUCTASE"/>
    <property type="match status" value="1"/>
</dbReference>
<dbReference type="Pfam" id="PF04324">
    <property type="entry name" value="Fer2_BFD"/>
    <property type="match status" value="1"/>
</dbReference>